<feature type="non-terminal residue" evidence="1">
    <location>
        <position position="269"/>
    </location>
</feature>
<evidence type="ECO:0000313" key="1">
    <source>
        <dbReference type="EMBL" id="GAH74588.1"/>
    </source>
</evidence>
<feature type="non-terminal residue" evidence="1">
    <location>
        <position position="1"/>
    </location>
</feature>
<protein>
    <submittedName>
        <fullName evidence="1">Uncharacterized protein</fullName>
    </submittedName>
</protein>
<proteinExistence type="predicted"/>
<sequence>YYNDYTLNSTNALDSLEDIVSQETSDRAFTPGDPDTKIKSLTLLGDLYFLREIGFGNTSNNDIFWEDDFSDYDNSGYNLGYQNLIEEWENLTHPVSGFSIGDDDEGPILVAVAPPSTTSSPGYGYGYYAAGYGYPSMGYGYPGYGFRTPFSNNPLFGGYDPYGRQAYYNYPNQSTGWNPQYNSYNYAWNQQYDNGGWNQPSYGWDAYNYGYDMYGWNNSPYYGYGRNQPYLSEYNYWNYPLLNQPFDQGYVNHIDSYGRGYTPGMVLNS</sequence>
<gene>
    <name evidence="1" type="ORF">S03H2_43992</name>
</gene>
<organism evidence="1">
    <name type="scientific">marine sediment metagenome</name>
    <dbReference type="NCBI Taxonomy" id="412755"/>
    <lineage>
        <taxon>unclassified sequences</taxon>
        <taxon>metagenomes</taxon>
        <taxon>ecological metagenomes</taxon>
    </lineage>
</organism>
<dbReference type="EMBL" id="BARU01027486">
    <property type="protein sequence ID" value="GAH74588.1"/>
    <property type="molecule type" value="Genomic_DNA"/>
</dbReference>
<dbReference type="AlphaFoldDB" id="X1JXQ6"/>
<reference evidence="1" key="1">
    <citation type="journal article" date="2014" name="Front. Microbiol.">
        <title>High frequency of phylogenetically diverse reductive dehalogenase-homologous genes in deep subseafloor sedimentary metagenomes.</title>
        <authorList>
            <person name="Kawai M."/>
            <person name="Futagami T."/>
            <person name="Toyoda A."/>
            <person name="Takaki Y."/>
            <person name="Nishi S."/>
            <person name="Hori S."/>
            <person name="Arai W."/>
            <person name="Tsubouchi T."/>
            <person name="Morono Y."/>
            <person name="Uchiyama I."/>
            <person name="Ito T."/>
            <person name="Fujiyama A."/>
            <person name="Inagaki F."/>
            <person name="Takami H."/>
        </authorList>
    </citation>
    <scope>NUCLEOTIDE SEQUENCE</scope>
    <source>
        <strain evidence="1">Expedition CK06-06</strain>
    </source>
</reference>
<accession>X1JXQ6</accession>
<name>X1JXQ6_9ZZZZ</name>
<comment type="caution">
    <text evidence="1">The sequence shown here is derived from an EMBL/GenBank/DDBJ whole genome shotgun (WGS) entry which is preliminary data.</text>
</comment>